<dbReference type="RefSeq" id="WP_123254385.1">
    <property type="nucleotide sequence ID" value="NZ_RBED01000070.1"/>
</dbReference>
<gene>
    <name evidence="1" type="ORF">D7003_04900</name>
</gene>
<sequence>MSIPVIDLMTALRSGQSTSPRLTWYGPDSERVELSGRVLDNWVAKTSNLLQDELDAEPGTRLRLDLPAHWKSVILAVAAWQLGVEVVFDDAEAELLATTDPARGAAEGGFDAVVAVALPALAMRWTGGLPSGAMDYAAEVRSHGDVFMAHVEPEASRRAVLTSAGTAHTHGGLLEGFAASVGSGTRLLVRADAGLEEVLAQSLGAWQGDGSVVLVHPDVAVTAKLLSDERVQGR</sequence>
<protein>
    <submittedName>
        <fullName evidence="1">TIGR03089 family protein</fullName>
    </submittedName>
</protein>
<comment type="caution">
    <text evidence="1">The sequence shown here is derived from an EMBL/GenBank/DDBJ whole genome shotgun (WGS) entry which is preliminary data.</text>
</comment>
<evidence type="ECO:0000313" key="1">
    <source>
        <dbReference type="EMBL" id="RNL58154.1"/>
    </source>
</evidence>
<keyword evidence="2" id="KW-1185">Reference proteome</keyword>
<accession>A0A3N0C5H9</accession>
<organism evidence="1 2">
    <name type="scientific">Arthrobacter oryzae</name>
    <dbReference type="NCBI Taxonomy" id="409290"/>
    <lineage>
        <taxon>Bacteria</taxon>
        <taxon>Bacillati</taxon>
        <taxon>Actinomycetota</taxon>
        <taxon>Actinomycetes</taxon>
        <taxon>Micrococcales</taxon>
        <taxon>Micrococcaceae</taxon>
        <taxon>Arthrobacter</taxon>
    </lineage>
</organism>
<dbReference type="AlphaFoldDB" id="A0A3N0C5H9"/>
<dbReference type="SUPFAM" id="SSF56801">
    <property type="entry name" value="Acetyl-CoA synthetase-like"/>
    <property type="match status" value="1"/>
</dbReference>
<evidence type="ECO:0000313" key="2">
    <source>
        <dbReference type="Proteomes" id="UP000273807"/>
    </source>
</evidence>
<dbReference type="NCBIfam" id="TIGR03089">
    <property type="entry name" value="TIGR03089 family protein"/>
    <property type="match status" value="1"/>
</dbReference>
<dbReference type="Proteomes" id="UP000273807">
    <property type="component" value="Unassembled WGS sequence"/>
</dbReference>
<dbReference type="OrthoDB" id="3396763at2"/>
<dbReference type="InterPro" id="IPR017523">
    <property type="entry name" value="Rv3268"/>
</dbReference>
<reference evidence="1 2" key="1">
    <citation type="submission" date="2018-10" db="EMBL/GenBank/DDBJ databases">
        <title>Genome sequencing of Arthrobacter oryzae TNB02.</title>
        <authorList>
            <person name="Cho Y.-J."/>
            <person name="Cho A."/>
            <person name="Kim O.-S."/>
        </authorList>
    </citation>
    <scope>NUCLEOTIDE SEQUENCE [LARGE SCALE GENOMIC DNA]</scope>
    <source>
        <strain evidence="1 2">TNB02</strain>
    </source>
</reference>
<proteinExistence type="predicted"/>
<dbReference type="EMBL" id="RBED01000070">
    <property type="protein sequence ID" value="RNL58154.1"/>
    <property type="molecule type" value="Genomic_DNA"/>
</dbReference>
<name>A0A3N0C5H9_9MICC</name>